<keyword evidence="3" id="KW-1185">Reference proteome</keyword>
<evidence type="ECO:0008006" key="4">
    <source>
        <dbReference type="Google" id="ProtNLM"/>
    </source>
</evidence>
<comment type="caution">
    <text evidence="2">The sequence shown here is derived from an EMBL/GenBank/DDBJ whole genome shotgun (WGS) entry which is preliminary data.</text>
</comment>
<evidence type="ECO:0000256" key="1">
    <source>
        <dbReference type="SAM" id="SignalP"/>
    </source>
</evidence>
<name>A0AA88AS98_FICCA</name>
<dbReference type="EMBL" id="BTGU01000031">
    <property type="protein sequence ID" value="GMN49666.1"/>
    <property type="molecule type" value="Genomic_DNA"/>
</dbReference>
<feature type="signal peptide" evidence="1">
    <location>
        <begin position="1"/>
        <end position="17"/>
    </location>
</feature>
<protein>
    <recommendedName>
        <fullName evidence="4">Secreted protein</fullName>
    </recommendedName>
</protein>
<accession>A0AA88AS98</accession>
<proteinExistence type="predicted"/>
<sequence length="76" mass="8102">MSFWLSEISFWISSILAECNSACSAKVPASGAGVLIRSSKTPTYSPRLLSAMKLTALIPAVTGPNFFPRVFGSMMA</sequence>
<feature type="chain" id="PRO_5041710351" description="Secreted protein" evidence="1">
    <location>
        <begin position="18"/>
        <end position="76"/>
    </location>
</feature>
<dbReference type="AlphaFoldDB" id="A0AA88AS98"/>
<gene>
    <name evidence="2" type="ORF">TIFTF001_018832</name>
</gene>
<evidence type="ECO:0000313" key="2">
    <source>
        <dbReference type="EMBL" id="GMN49666.1"/>
    </source>
</evidence>
<reference evidence="2" key="1">
    <citation type="submission" date="2023-07" db="EMBL/GenBank/DDBJ databases">
        <title>draft genome sequence of fig (Ficus carica).</title>
        <authorList>
            <person name="Takahashi T."/>
            <person name="Nishimura K."/>
        </authorList>
    </citation>
    <scope>NUCLEOTIDE SEQUENCE</scope>
</reference>
<keyword evidence="1" id="KW-0732">Signal</keyword>
<evidence type="ECO:0000313" key="3">
    <source>
        <dbReference type="Proteomes" id="UP001187192"/>
    </source>
</evidence>
<organism evidence="2 3">
    <name type="scientific">Ficus carica</name>
    <name type="common">Common fig</name>
    <dbReference type="NCBI Taxonomy" id="3494"/>
    <lineage>
        <taxon>Eukaryota</taxon>
        <taxon>Viridiplantae</taxon>
        <taxon>Streptophyta</taxon>
        <taxon>Embryophyta</taxon>
        <taxon>Tracheophyta</taxon>
        <taxon>Spermatophyta</taxon>
        <taxon>Magnoliopsida</taxon>
        <taxon>eudicotyledons</taxon>
        <taxon>Gunneridae</taxon>
        <taxon>Pentapetalae</taxon>
        <taxon>rosids</taxon>
        <taxon>fabids</taxon>
        <taxon>Rosales</taxon>
        <taxon>Moraceae</taxon>
        <taxon>Ficeae</taxon>
        <taxon>Ficus</taxon>
    </lineage>
</organism>
<dbReference type="Proteomes" id="UP001187192">
    <property type="component" value="Unassembled WGS sequence"/>
</dbReference>